<proteinExistence type="predicted"/>
<evidence type="ECO:0000259" key="5">
    <source>
        <dbReference type="PROSITE" id="PS50995"/>
    </source>
</evidence>
<dbReference type="InterPro" id="IPR036388">
    <property type="entry name" value="WH-like_DNA-bd_sf"/>
</dbReference>
<gene>
    <name evidence="6" type="ORF">JDN41_06135</name>
</gene>
<dbReference type="GO" id="GO:0003677">
    <property type="term" value="F:DNA binding"/>
    <property type="evidence" value="ECO:0007669"/>
    <property type="project" value="UniProtKB-KW"/>
</dbReference>
<dbReference type="EMBL" id="JAEMUK010000011">
    <property type="protein sequence ID" value="MBJ7543134.1"/>
    <property type="molecule type" value="Genomic_DNA"/>
</dbReference>
<evidence type="ECO:0000256" key="2">
    <source>
        <dbReference type="ARBA" id="ARBA00023125"/>
    </source>
</evidence>
<dbReference type="PANTHER" id="PTHR42756:SF1">
    <property type="entry name" value="TRANSCRIPTIONAL REPRESSOR OF EMRAB OPERON"/>
    <property type="match status" value="1"/>
</dbReference>
<evidence type="ECO:0000256" key="3">
    <source>
        <dbReference type="ARBA" id="ARBA00023163"/>
    </source>
</evidence>
<dbReference type="Gene3D" id="1.10.10.10">
    <property type="entry name" value="Winged helix-like DNA-binding domain superfamily/Winged helix DNA-binding domain"/>
    <property type="match status" value="1"/>
</dbReference>
<dbReference type="GO" id="GO:0003700">
    <property type="term" value="F:DNA-binding transcription factor activity"/>
    <property type="evidence" value="ECO:0007669"/>
    <property type="project" value="InterPro"/>
</dbReference>
<dbReference type="PANTHER" id="PTHR42756">
    <property type="entry name" value="TRANSCRIPTIONAL REGULATOR, MARR"/>
    <property type="match status" value="1"/>
</dbReference>
<dbReference type="PROSITE" id="PS50995">
    <property type="entry name" value="HTH_MARR_2"/>
    <property type="match status" value="1"/>
</dbReference>
<keyword evidence="1" id="KW-0805">Transcription regulation</keyword>
<evidence type="ECO:0000313" key="7">
    <source>
        <dbReference type="Proteomes" id="UP000623250"/>
    </source>
</evidence>
<dbReference type="InterPro" id="IPR036390">
    <property type="entry name" value="WH_DNA-bd_sf"/>
</dbReference>
<protein>
    <submittedName>
        <fullName evidence="6">MarR family transcriptional regulator</fullName>
    </submittedName>
</protein>
<keyword evidence="3" id="KW-0804">Transcription</keyword>
<reference evidence="6 7" key="1">
    <citation type="submission" date="2020-12" db="EMBL/GenBank/DDBJ databases">
        <title>Revised draft genomes of Rhodomicrobium vannielii ATCC 17100 and Rhodomicrobium udaipurense JA643.</title>
        <authorList>
            <person name="Conners E.M."/>
            <person name="Davenport E.J."/>
            <person name="Bose A."/>
        </authorList>
    </citation>
    <scope>NUCLEOTIDE SEQUENCE [LARGE SCALE GENOMIC DNA]</scope>
    <source>
        <strain evidence="6 7">JA643</strain>
    </source>
</reference>
<dbReference type="SMART" id="SM00347">
    <property type="entry name" value="HTH_MARR"/>
    <property type="match status" value="1"/>
</dbReference>
<accession>A0A8I1GE02</accession>
<dbReference type="Proteomes" id="UP000623250">
    <property type="component" value="Unassembled WGS sequence"/>
</dbReference>
<dbReference type="SUPFAM" id="SSF46785">
    <property type="entry name" value="Winged helix' DNA-binding domain"/>
    <property type="match status" value="1"/>
</dbReference>
<dbReference type="AlphaFoldDB" id="A0A8I1GE02"/>
<evidence type="ECO:0000256" key="4">
    <source>
        <dbReference type="SAM" id="MobiDB-lite"/>
    </source>
</evidence>
<feature type="domain" description="HTH marR-type" evidence="5">
    <location>
        <begin position="27"/>
        <end position="159"/>
    </location>
</feature>
<evidence type="ECO:0000256" key="1">
    <source>
        <dbReference type="ARBA" id="ARBA00023015"/>
    </source>
</evidence>
<dbReference type="InterPro" id="IPR000835">
    <property type="entry name" value="HTH_MarR-typ"/>
</dbReference>
<keyword evidence="7" id="KW-1185">Reference proteome</keyword>
<organism evidence="6 7">
    <name type="scientific">Rhodomicrobium udaipurense</name>
    <dbReference type="NCBI Taxonomy" id="1202716"/>
    <lineage>
        <taxon>Bacteria</taxon>
        <taxon>Pseudomonadati</taxon>
        <taxon>Pseudomonadota</taxon>
        <taxon>Alphaproteobacteria</taxon>
        <taxon>Hyphomicrobiales</taxon>
        <taxon>Hyphomicrobiaceae</taxon>
        <taxon>Rhodomicrobium</taxon>
    </lineage>
</organism>
<dbReference type="PRINTS" id="PR00598">
    <property type="entry name" value="HTHMARR"/>
</dbReference>
<name>A0A8I1GE02_9HYPH</name>
<sequence>MLDTKSGAGQTGRRRKKTPASRAPAIDSSIIHLLHRASQRASEIFAQETRDFDLTARQYAVVTTVARHEGLSQTDLVRLTGIDRSTLADVVQRLLKRGIIERERTMRDGRTYAVSLSADGRELLDAIKPIARRADRLVMSCLGDEDGKLVAQILSRLLRKADEEGDDVFMKPAR</sequence>
<keyword evidence="2" id="KW-0238">DNA-binding</keyword>
<comment type="caution">
    <text evidence="6">The sequence shown here is derived from an EMBL/GenBank/DDBJ whole genome shotgun (WGS) entry which is preliminary data.</text>
</comment>
<feature type="region of interest" description="Disordered" evidence="4">
    <location>
        <begin position="1"/>
        <end position="23"/>
    </location>
</feature>
<evidence type="ECO:0000313" key="6">
    <source>
        <dbReference type="EMBL" id="MBJ7543134.1"/>
    </source>
</evidence>
<dbReference type="Pfam" id="PF12802">
    <property type="entry name" value="MarR_2"/>
    <property type="match status" value="1"/>
</dbReference>